<protein>
    <submittedName>
        <fullName evidence="5">RNA methyltransferase</fullName>
    </submittedName>
</protein>
<dbReference type="PANTHER" id="PTHR43191:SF2">
    <property type="entry name" value="RRNA METHYLTRANSFERASE 3, MITOCHONDRIAL"/>
    <property type="match status" value="1"/>
</dbReference>
<comment type="caution">
    <text evidence="5">The sequence shown here is derived from an EMBL/GenBank/DDBJ whole genome shotgun (WGS) entry which is preliminary data.</text>
</comment>
<reference evidence="5 6" key="2">
    <citation type="submission" date="2019-08" db="EMBL/GenBank/DDBJ databases">
        <title>Jejuicoccus antrihumi gen. nov., sp. nov., a new member of the family Dermacoccaceae isolated from a cave.</title>
        <authorList>
            <person name="Schumann P."/>
            <person name="Kim I.S."/>
        </authorList>
    </citation>
    <scope>NUCLEOTIDE SEQUENCE [LARGE SCALE GENOMIC DNA]</scope>
    <source>
        <strain evidence="5 6">C5-26</strain>
    </source>
</reference>
<dbReference type="RefSeq" id="WP_146320391.1">
    <property type="nucleotide sequence ID" value="NZ_VCQV01000043.1"/>
</dbReference>
<dbReference type="InterPro" id="IPR029028">
    <property type="entry name" value="Alpha/beta_knot_MTases"/>
</dbReference>
<dbReference type="CDD" id="cd18095">
    <property type="entry name" value="SpoU-like_rRNA-MTase"/>
    <property type="match status" value="1"/>
</dbReference>
<dbReference type="InterPro" id="IPR051259">
    <property type="entry name" value="rRNA_Methyltransferase"/>
</dbReference>
<evidence type="ECO:0000256" key="3">
    <source>
        <dbReference type="ARBA" id="ARBA00022679"/>
    </source>
</evidence>
<dbReference type="SUPFAM" id="SSF75217">
    <property type="entry name" value="alpha/beta knot"/>
    <property type="match status" value="1"/>
</dbReference>
<sequence length="263" mass="27706">MLTNPRAERVKAVHALGRRSARLRAGRFVAEGPQAVRELLGFRPETVLDVYGDPEGGARHTALIESARTAGIPVHECSPDVLGAMSDTQHPQGILAVCRPVDVPLAAALDGGPGFVVVLTHVRDPGNAGTVIRGADATGARCVVVSDASVDIYNPKVVRSSVGSLWHLPISIGESIETILAVCRDRGLRVLAADGGGTDLLPDVELQTPHAWVMGNEAWGLDPQIRSLCDQVVRVPIYGRAESLNLAMAATCCMYASAGALRT</sequence>
<dbReference type="SMART" id="SM00967">
    <property type="entry name" value="SpoU_sub_bind"/>
    <property type="match status" value="1"/>
</dbReference>
<organism evidence="5 6">
    <name type="scientific">Leekyejoonella antrihumi</name>
    <dbReference type="NCBI Taxonomy" id="1660198"/>
    <lineage>
        <taxon>Bacteria</taxon>
        <taxon>Bacillati</taxon>
        <taxon>Actinomycetota</taxon>
        <taxon>Actinomycetes</taxon>
        <taxon>Micrococcales</taxon>
        <taxon>Dermacoccaceae</taxon>
        <taxon>Leekyejoonella</taxon>
    </lineage>
</organism>
<dbReference type="InterPro" id="IPR029026">
    <property type="entry name" value="tRNA_m1G_MTases_N"/>
</dbReference>
<dbReference type="GO" id="GO:0005737">
    <property type="term" value="C:cytoplasm"/>
    <property type="evidence" value="ECO:0007669"/>
    <property type="project" value="UniProtKB-ARBA"/>
</dbReference>
<evidence type="ECO:0000259" key="4">
    <source>
        <dbReference type="SMART" id="SM00967"/>
    </source>
</evidence>
<dbReference type="PANTHER" id="PTHR43191">
    <property type="entry name" value="RRNA METHYLTRANSFERASE 3"/>
    <property type="match status" value="1"/>
</dbReference>
<dbReference type="GO" id="GO:0008173">
    <property type="term" value="F:RNA methyltransferase activity"/>
    <property type="evidence" value="ECO:0007669"/>
    <property type="project" value="InterPro"/>
</dbReference>
<dbReference type="GO" id="GO:0006396">
    <property type="term" value="P:RNA processing"/>
    <property type="evidence" value="ECO:0007669"/>
    <property type="project" value="InterPro"/>
</dbReference>
<name>A0A563DSX4_9MICO</name>
<dbReference type="Pfam" id="PF00588">
    <property type="entry name" value="SpoU_methylase"/>
    <property type="match status" value="1"/>
</dbReference>
<evidence type="ECO:0000313" key="6">
    <source>
        <dbReference type="Proteomes" id="UP000320244"/>
    </source>
</evidence>
<dbReference type="AlphaFoldDB" id="A0A563DSX4"/>
<dbReference type="SUPFAM" id="SSF55315">
    <property type="entry name" value="L30e-like"/>
    <property type="match status" value="1"/>
</dbReference>
<gene>
    <name evidence="5" type="ORF">FGL98_21540</name>
</gene>
<reference evidence="5 6" key="1">
    <citation type="submission" date="2019-05" db="EMBL/GenBank/DDBJ databases">
        <authorList>
            <person name="Lee S.D."/>
        </authorList>
    </citation>
    <scope>NUCLEOTIDE SEQUENCE [LARGE SCALE GENOMIC DNA]</scope>
    <source>
        <strain evidence="5 6">C5-26</strain>
    </source>
</reference>
<comment type="similarity">
    <text evidence="1">Belongs to the class IV-like SAM-binding methyltransferase superfamily. RNA methyltransferase TrmH family.</text>
</comment>
<feature type="domain" description="RNA 2-O ribose methyltransferase substrate binding" evidence="4">
    <location>
        <begin position="29"/>
        <end position="104"/>
    </location>
</feature>
<dbReference type="Proteomes" id="UP000320244">
    <property type="component" value="Unassembled WGS sequence"/>
</dbReference>
<proteinExistence type="inferred from homology"/>
<dbReference type="Gene3D" id="3.40.1280.10">
    <property type="match status" value="1"/>
</dbReference>
<dbReference type="Pfam" id="PF22435">
    <property type="entry name" value="MRM3-like_sub_bind"/>
    <property type="match status" value="1"/>
</dbReference>
<dbReference type="OrthoDB" id="9794400at2"/>
<dbReference type="GO" id="GO:0032259">
    <property type="term" value="P:methylation"/>
    <property type="evidence" value="ECO:0007669"/>
    <property type="project" value="UniProtKB-KW"/>
</dbReference>
<evidence type="ECO:0000256" key="1">
    <source>
        <dbReference type="ARBA" id="ARBA00007228"/>
    </source>
</evidence>
<accession>A0A563DSX4</accession>
<dbReference type="InterPro" id="IPR029064">
    <property type="entry name" value="Ribosomal_eL30-like_sf"/>
</dbReference>
<evidence type="ECO:0000313" key="5">
    <source>
        <dbReference type="EMBL" id="TWP33350.1"/>
    </source>
</evidence>
<dbReference type="InterPro" id="IPR001537">
    <property type="entry name" value="SpoU_MeTrfase"/>
</dbReference>
<dbReference type="InterPro" id="IPR053888">
    <property type="entry name" value="MRM3-like_sub_bind"/>
</dbReference>
<dbReference type="GO" id="GO:0003723">
    <property type="term" value="F:RNA binding"/>
    <property type="evidence" value="ECO:0007669"/>
    <property type="project" value="InterPro"/>
</dbReference>
<keyword evidence="3 5" id="KW-0808">Transferase</keyword>
<dbReference type="InterPro" id="IPR013123">
    <property type="entry name" value="SpoU_subst-bd"/>
</dbReference>
<keyword evidence="6" id="KW-1185">Reference proteome</keyword>
<dbReference type="Gene3D" id="3.30.1330.30">
    <property type="match status" value="1"/>
</dbReference>
<dbReference type="EMBL" id="VCQV01000043">
    <property type="protein sequence ID" value="TWP33350.1"/>
    <property type="molecule type" value="Genomic_DNA"/>
</dbReference>
<evidence type="ECO:0000256" key="2">
    <source>
        <dbReference type="ARBA" id="ARBA00022603"/>
    </source>
</evidence>
<keyword evidence="2 5" id="KW-0489">Methyltransferase</keyword>